<dbReference type="InterPro" id="IPR024072">
    <property type="entry name" value="DHFR-like_dom_sf"/>
</dbReference>
<evidence type="ECO:0000259" key="1">
    <source>
        <dbReference type="Pfam" id="PF01872"/>
    </source>
</evidence>
<dbReference type="EC" id="1.5.1.3" evidence="2"/>
<dbReference type="InterPro" id="IPR002734">
    <property type="entry name" value="RibDG_C"/>
</dbReference>
<dbReference type="GO" id="GO:0008703">
    <property type="term" value="F:5-amino-6-(5-phosphoribosylamino)uracil reductase activity"/>
    <property type="evidence" value="ECO:0007669"/>
    <property type="project" value="InterPro"/>
</dbReference>
<feature type="domain" description="Bacterial bifunctional deaminase-reductase C-terminal" evidence="1">
    <location>
        <begin position="19"/>
        <end position="191"/>
    </location>
</feature>
<proteinExistence type="predicted"/>
<name>A0A6J4QGN1_9ACTN</name>
<gene>
    <name evidence="2" type="ORF">AVDCRST_MAG78-2731</name>
</gene>
<organism evidence="2">
    <name type="scientific">uncultured Rubrobacteraceae bacterium</name>
    <dbReference type="NCBI Taxonomy" id="349277"/>
    <lineage>
        <taxon>Bacteria</taxon>
        <taxon>Bacillati</taxon>
        <taxon>Actinomycetota</taxon>
        <taxon>Rubrobacteria</taxon>
        <taxon>Rubrobacterales</taxon>
        <taxon>Rubrobacteraceae</taxon>
        <taxon>environmental samples</taxon>
    </lineage>
</organism>
<dbReference type="EMBL" id="CADCVB010000179">
    <property type="protein sequence ID" value="CAA9444384.1"/>
    <property type="molecule type" value="Genomic_DNA"/>
</dbReference>
<dbReference type="Pfam" id="PF01872">
    <property type="entry name" value="RibD_C"/>
    <property type="match status" value="1"/>
</dbReference>
<dbReference type="AlphaFoldDB" id="A0A6J4QGN1"/>
<evidence type="ECO:0000313" key="2">
    <source>
        <dbReference type="EMBL" id="CAA9444384.1"/>
    </source>
</evidence>
<dbReference type="PANTHER" id="PTHR38011:SF11">
    <property type="entry name" value="2,5-DIAMINO-6-RIBOSYLAMINO-4(3H)-PYRIMIDINONE 5'-PHOSPHATE REDUCTASE"/>
    <property type="match status" value="1"/>
</dbReference>
<dbReference type="PANTHER" id="PTHR38011">
    <property type="entry name" value="DIHYDROFOLATE REDUCTASE FAMILY PROTEIN (AFU_ORTHOLOGUE AFUA_8G06820)"/>
    <property type="match status" value="1"/>
</dbReference>
<sequence>MADRETGEVQELTKEVAMRKVVAVEFVSVDGVMESPEEWASSYTNDEMEEANASGMAASDALLLGRMTYEQMAAFWSNQPGGTPMVDYINSVPKHVVSGTLEEPLGWNNSILIRDNVAEEVSRLKQQLGKDIAILGSGALVRSLLQDDLLDELRLIIHPIVLGSGKRLFEDEGYRKPLKLVDSKTFATGVLYLTYRPARQEEGESG</sequence>
<keyword evidence="2" id="KW-0560">Oxidoreductase</keyword>
<dbReference type="InterPro" id="IPR050765">
    <property type="entry name" value="Riboflavin_Biosynth_HTPR"/>
</dbReference>
<dbReference type="GO" id="GO:0004146">
    <property type="term" value="F:dihydrofolate reductase activity"/>
    <property type="evidence" value="ECO:0007669"/>
    <property type="project" value="UniProtKB-EC"/>
</dbReference>
<reference evidence="2" key="1">
    <citation type="submission" date="2020-02" db="EMBL/GenBank/DDBJ databases">
        <authorList>
            <person name="Meier V. D."/>
        </authorList>
    </citation>
    <scope>NUCLEOTIDE SEQUENCE</scope>
    <source>
        <strain evidence="2">AVDCRST_MAG78</strain>
    </source>
</reference>
<accession>A0A6J4QGN1</accession>
<dbReference type="SUPFAM" id="SSF53597">
    <property type="entry name" value="Dihydrofolate reductase-like"/>
    <property type="match status" value="1"/>
</dbReference>
<dbReference type="GO" id="GO:0009231">
    <property type="term" value="P:riboflavin biosynthetic process"/>
    <property type="evidence" value="ECO:0007669"/>
    <property type="project" value="InterPro"/>
</dbReference>
<protein>
    <submittedName>
        <fullName evidence="2">Dihydrofolate reductase</fullName>
        <ecNumber evidence="2">1.5.1.3</ecNumber>
    </submittedName>
</protein>
<dbReference type="Gene3D" id="3.40.430.10">
    <property type="entry name" value="Dihydrofolate Reductase, subunit A"/>
    <property type="match status" value="1"/>
</dbReference>